<dbReference type="InterPro" id="IPR000192">
    <property type="entry name" value="Aminotrans_V_dom"/>
</dbReference>
<dbReference type="GO" id="GO:0004648">
    <property type="term" value="F:O-phospho-L-serine:2-oxoglutarate aminotransferase activity"/>
    <property type="evidence" value="ECO:0007669"/>
    <property type="project" value="UniProtKB-EC"/>
</dbReference>
<dbReference type="HAMAP" id="MF_00160">
    <property type="entry name" value="SerC_aminotrans_5"/>
    <property type="match status" value="1"/>
</dbReference>
<dbReference type="InterPro" id="IPR022278">
    <property type="entry name" value="Pser_aminoTfrase"/>
</dbReference>
<dbReference type="FunFam" id="3.40.640.10:FF:000010">
    <property type="entry name" value="Phosphoserine aminotransferase"/>
    <property type="match status" value="1"/>
</dbReference>
<keyword evidence="7" id="KW-0808">Transferase</keyword>
<comment type="pathway">
    <text evidence="2">Amino-acid biosynthesis; L-serine biosynthesis; L-serine from 3-phospho-D-glycerate: step 2/3.</text>
</comment>
<dbReference type="InterPro" id="IPR015421">
    <property type="entry name" value="PyrdxlP-dep_Trfase_major"/>
</dbReference>
<dbReference type="OrthoDB" id="1703350at2759"/>
<dbReference type="Pfam" id="PF00266">
    <property type="entry name" value="Aminotran_5"/>
    <property type="match status" value="1"/>
</dbReference>
<evidence type="ECO:0000256" key="1">
    <source>
        <dbReference type="ARBA" id="ARBA00001933"/>
    </source>
</evidence>
<name>A0A9P0D920_PHACE</name>
<dbReference type="InterPro" id="IPR015422">
    <property type="entry name" value="PyrdxlP-dep_Trfase_small"/>
</dbReference>
<dbReference type="Gene3D" id="3.90.1150.10">
    <property type="entry name" value="Aspartate Aminotransferase, domain 1"/>
    <property type="match status" value="1"/>
</dbReference>
<evidence type="ECO:0000256" key="6">
    <source>
        <dbReference type="ARBA" id="ARBA00022605"/>
    </source>
</evidence>
<dbReference type="GO" id="GO:0006564">
    <property type="term" value="P:L-serine biosynthetic process"/>
    <property type="evidence" value="ECO:0007669"/>
    <property type="project" value="UniProtKB-KW"/>
</dbReference>
<evidence type="ECO:0000256" key="7">
    <source>
        <dbReference type="ARBA" id="ARBA00022679"/>
    </source>
</evidence>
<evidence type="ECO:0000256" key="10">
    <source>
        <dbReference type="ARBA" id="ARBA00047630"/>
    </source>
</evidence>
<keyword evidence="9" id="KW-0718">Serine biosynthesis</keyword>
<dbReference type="GO" id="GO:0030170">
    <property type="term" value="F:pyridoxal phosphate binding"/>
    <property type="evidence" value="ECO:0007669"/>
    <property type="project" value="TreeGrafter"/>
</dbReference>
<reference evidence="13" key="2">
    <citation type="submission" date="2022-10" db="EMBL/GenBank/DDBJ databases">
        <authorList>
            <consortium name="ENA_rothamsted_submissions"/>
            <consortium name="culmorum"/>
            <person name="King R."/>
        </authorList>
    </citation>
    <scope>NUCLEOTIDE SEQUENCE</scope>
</reference>
<comment type="catalytic activity">
    <reaction evidence="10">
        <text>4-(phosphooxy)-L-threonine + 2-oxoglutarate = (R)-3-hydroxy-2-oxo-4-phosphooxybutanoate + L-glutamate</text>
        <dbReference type="Rhea" id="RHEA:16573"/>
        <dbReference type="ChEBI" id="CHEBI:16810"/>
        <dbReference type="ChEBI" id="CHEBI:29985"/>
        <dbReference type="ChEBI" id="CHEBI:58452"/>
        <dbReference type="ChEBI" id="CHEBI:58538"/>
        <dbReference type="EC" id="2.6.1.52"/>
    </reaction>
</comment>
<evidence type="ECO:0000313" key="13">
    <source>
        <dbReference type="EMBL" id="CAH1116813.1"/>
    </source>
</evidence>
<evidence type="ECO:0000256" key="3">
    <source>
        <dbReference type="ARBA" id="ARBA00006904"/>
    </source>
</evidence>
<evidence type="ECO:0000256" key="9">
    <source>
        <dbReference type="ARBA" id="ARBA00023299"/>
    </source>
</evidence>
<evidence type="ECO:0000256" key="5">
    <source>
        <dbReference type="ARBA" id="ARBA00022576"/>
    </source>
</evidence>
<dbReference type="PANTHER" id="PTHR43247:SF1">
    <property type="entry name" value="PHOSPHOSERINE AMINOTRANSFERASE"/>
    <property type="match status" value="1"/>
</dbReference>
<dbReference type="NCBIfam" id="TIGR01364">
    <property type="entry name" value="serC_1"/>
    <property type="match status" value="1"/>
</dbReference>
<evidence type="ECO:0000313" key="14">
    <source>
        <dbReference type="Proteomes" id="UP001153737"/>
    </source>
</evidence>
<organism evidence="13 14">
    <name type="scientific">Phaedon cochleariae</name>
    <name type="common">Mustard beetle</name>
    <dbReference type="NCBI Taxonomy" id="80249"/>
    <lineage>
        <taxon>Eukaryota</taxon>
        <taxon>Metazoa</taxon>
        <taxon>Ecdysozoa</taxon>
        <taxon>Arthropoda</taxon>
        <taxon>Hexapoda</taxon>
        <taxon>Insecta</taxon>
        <taxon>Pterygota</taxon>
        <taxon>Neoptera</taxon>
        <taxon>Endopterygota</taxon>
        <taxon>Coleoptera</taxon>
        <taxon>Polyphaga</taxon>
        <taxon>Cucujiformia</taxon>
        <taxon>Chrysomeloidea</taxon>
        <taxon>Chrysomelidae</taxon>
        <taxon>Chrysomelinae</taxon>
        <taxon>Chrysomelini</taxon>
        <taxon>Phaedon</taxon>
    </lineage>
</organism>
<dbReference type="PIRSF" id="PIRSF000525">
    <property type="entry name" value="SerC"/>
    <property type="match status" value="1"/>
</dbReference>
<keyword evidence="8" id="KW-0663">Pyridoxal phosphate</keyword>
<dbReference type="GO" id="GO:0005737">
    <property type="term" value="C:cytoplasm"/>
    <property type="evidence" value="ECO:0007669"/>
    <property type="project" value="TreeGrafter"/>
</dbReference>
<evidence type="ECO:0000256" key="4">
    <source>
        <dbReference type="ARBA" id="ARBA00013030"/>
    </source>
</evidence>
<dbReference type="Proteomes" id="UP001153737">
    <property type="component" value="Chromosome 1"/>
</dbReference>
<accession>A0A9P0D920</accession>
<dbReference type="EC" id="2.6.1.52" evidence="4"/>
<dbReference type="Gene3D" id="3.40.640.10">
    <property type="entry name" value="Type I PLP-dependent aspartate aminotransferase-like (Major domain)"/>
    <property type="match status" value="1"/>
</dbReference>
<protein>
    <recommendedName>
        <fullName evidence="4">phosphoserine transaminase</fullName>
        <ecNumber evidence="4">2.6.1.52</ecNumber>
    </recommendedName>
</protein>
<dbReference type="FunFam" id="3.90.1150.10:FF:000006">
    <property type="entry name" value="Phosphoserine aminotransferase"/>
    <property type="match status" value="1"/>
</dbReference>
<dbReference type="InterPro" id="IPR015424">
    <property type="entry name" value="PyrdxlP-dep_Trfase"/>
</dbReference>
<evidence type="ECO:0000256" key="11">
    <source>
        <dbReference type="ARBA" id="ARBA00049007"/>
    </source>
</evidence>
<comment type="catalytic activity">
    <reaction evidence="11">
        <text>O-phospho-L-serine + 2-oxoglutarate = 3-phosphooxypyruvate + L-glutamate</text>
        <dbReference type="Rhea" id="RHEA:14329"/>
        <dbReference type="ChEBI" id="CHEBI:16810"/>
        <dbReference type="ChEBI" id="CHEBI:18110"/>
        <dbReference type="ChEBI" id="CHEBI:29985"/>
        <dbReference type="ChEBI" id="CHEBI:57524"/>
        <dbReference type="EC" id="2.6.1.52"/>
    </reaction>
</comment>
<evidence type="ECO:0000256" key="8">
    <source>
        <dbReference type="ARBA" id="ARBA00022898"/>
    </source>
</evidence>
<reference evidence="13" key="1">
    <citation type="submission" date="2022-01" db="EMBL/GenBank/DDBJ databases">
        <authorList>
            <person name="King R."/>
        </authorList>
    </citation>
    <scope>NUCLEOTIDE SEQUENCE</scope>
</reference>
<keyword evidence="5" id="KW-0032">Aminotransferase</keyword>
<comment type="similarity">
    <text evidence="3">Belongs to the class-V pyridoxal-phosphate-dependent aminotransferase family. SerC subfamily.</text>
</comment>
<evidence type="ECO:0000259" key="12">
    <source>
        <dbReference type="Pfam" id="PF00266"/>
    </source>
</evidence>
<feature type="domain" description="Aminotransferase class V" evidence="12">
    <location>
        <begin position="8"/>
        <end position="353"/>
    </location>
</feature>
<dbReference type="AlphaFoldDB" id="A0A9P0D920"/>
<dbReference type="PANTHER" id="PTHR43247">
    <property type="entry name" value="PHOSPHOSERINE AMINOTRANSFERASE"/>
    <property type="match status" value="1"/>
</dbReference>
<dbReference type="SUPFAM" id="SSF53383">
    <property type="entry name" value="PLP-dependent transferases"/>
    <property type="match status" value="1"/>
</dbReference>
<proteinExistence type="inferred from homology"/>
<keyword evidence="6" id="KW-0028">Amino-acid biosynthesis</keyword>
<evidence type="ECO:0000256" key="2">
    <source>
        <dbReference type="ARBA" id="ARBA00005099"/>
    </source>
</evidence>
<sequence length="366" mass="40765">MSSEINVINFGAGPAKLPKEVLLDVQKEFLSYQNEGMGIVEISHRSEEYAKINSSAQSTLRELLNVPVNYKILFMHGGGQGAFSAIPMNLMSRTGKADYLVTGTWSSVAANEAKKYGQVNIVNARIPGGIPDPKTWKLNSDASYVFYCDNDTIDGVEFPFIPETEDIPLVADMSSNLLTKKLDVSKFGVIFAASQKNLGPASVAVLIVREDLLGNATEYCPSILDFTILNKMDSILNTPPIFSIYVMDKVFRWIRKSGGLTVMETLSEQKSSLVYNTLELHNTFYFSPVGKNARSRINIPFRIGKSNGDEELENQFLREAEERNMLQLKGHHLVGGIRVSLFNSITVQEVNRLIDFMIDFQKRNAA</sequence>
<gene>
    <name evidence="13" type="ORF">PHAECO_LOCUS322</name>
</gene>
<dbReference type="NCBIfam" id="NF003764">
    <property type="entry name" value="PRK05355.1"/>
    <property type="match status" value="1"/>
</dbReference>
<dbReference type="EMBL" id="OU896707">
    <property type="protein sequence ID" value="CAH1116813.1"/>
    <property type="molecule type" value="Genomic_DNA"/>
</dbReference>
<keyword evidence="14" id="KW-1185">Reference proteome</keyword>
<comment type="cofactor">
    <cofactor evidence="1">
        <name>pyridoxal 5'-phosphate</name>
        <dbReference type="ChEBI" id="CHEBI:597326"/>
    </cofactor>
</comment>